<dbReference type="InterPro" id="IPR051829">
    <property type="entry name" value="Multiheme_Cytochr_ET"/>
</dbReference>
<sequence>MTLGGAAGLALVVLGAMVGCQRPASVEPATFVGAAKCATCHQKEAAAYRGSDHARAMQQADDTTVLGDFHNARFTHRGVTSTFFRRDGKFLVRTDGPDGKLNDFEITHTFGVTPLQQYLVPFPDGRLQTLGIAWDTRSKAQGGQRWFHLYPGQTFLATDPLHWTGREQTWNYQCAECHSTHLQKNYDAGQNRYATTWAELSVSCEACHGPGSAHLAWAEKHPAGGQKAPPGTTGLMVKLGRTEGTWVVNDKQHGIAEWNGRPRSSAEVEACARCHARRRPIVEPYPYGRPFPDTHVPALLEPGLYHVDGQILGEVFEYGSFIQSRMFRAGVTCSDCHEPHSLGLREAGNAVCAQCHLTAKFDTPDHHRHKPGSDAARCVTCHMPARTYMVVDPRRDHSFQVPRPDLSATIGTPHVCSGCHRDRSSKWAAEQVVRWYGPAGHARRPHFAPALDAGRRGGLTAERTLAALVADTGQPGIARATALSLLRDYLSLASLPAVDAVLGDADPVVRAAALALVEALPIDQRLQRAAPLLQDPMLAVRLAAARALTGVPRQTWSAEQQADFDRALAELIASEIVHVDRPEAHLNLANLYMRLDRMADAESELHTALALDPRFAPAIVNLADLLRAQGRDAEGERLLERALQVAPDSAEALHAFGLFRVRQGRRRGAVELLRRAARRRPDFTRFAYVYAVALHDTGDRAGAITVLEEARRKRAADRDVLSALATYLRERGDTMAALRYAEQLAALAPDDREAQDLVASLRHDAGLQ</sequence>
<keyword evidence="2" id="KW-0802">TPR repeat</keyword>
<dbReference type="Pfam" id="PF13435">
    <property type="entry name" value="Cytochrome_C554"/>
    <property type="match status" value="2"/>
</dbReference>
<feature type="domain" description="Cytochrome c-552/4" evidence="4">
    <location>
        <begin position="36"/>
        <end position="61"/>
    </location>
</feature>
<dbReference type="GO" id="GO:0016491">
    <property type="term" value="F:oxidoreductase activity"/>
    <property type="evidence" value="ECO:0007669"/>
    <property type="project" value="TreeGrafter"/>
</dbReference>
<dbReference type="SMART" id="SM00028">
    <property type="entry name" value="TPR"/>
    <property type="match status" value="4"/>
</dbReference>
<reference evidence="5 6" key="1">
    <citation type="submission" date="2019-07" db="EMBL/GenBank/DDBJ databases">
        <authorList>
            <person name="Cremers G."/>
        </authorList>
    </citation>
    <scope>NUCLEOTIDE SEQUENCE [LARGE SCALE GENOMIC DNA]</scope>
</reference>
<name>A0A564ZHJ0_9BACT</name>
<gene>
    <name evidence="5" type="ORF">MELA_00959</name>
</gene>
<evidence type="ECO:0000259" key="4">
    <source>
        <dbReference type="Pfam" id="PF13435"/>
    </source>
</evidence>
<evidence type="ECO:0000259" key="3">
    <source>
        <dbReference type="Pfam" id="PF09699"/>
    </source>
</evidence>
<dbReference type="Pfam" id="PF09699">
    <property type="entry name" value="Paired_CXXCH_1"/>
    <property type="match status" value="1"/>
</dbReference>
<evidence type="ECO:0000313" key="5">
    <source>
        <dbReference type="EMBL" id="VUZ84586.1"/>
    </source>
</evidence>
<organism evidence="5 6">
    <name type="scientific">Candidatus Methylomirabilis lanthanidiphila</name>
    <dbReference type="NCBI Taxonomy" id="2211376"/>
    <lineage>
        <taxon>Bacteria</taxon>
        <taxon>Candidatus Methylomirabilota</taxon>
        <taxon>Candidatus Methylomirabilia</taxon>
        <taxon>Candidatus Methylomirabilales</taxon>
        <taxon>Candidatus Methylomirabilaceae</taxon>
        <taxon>Candidatus Methylomirabilis</taxon>
    </lineage>
</organism>
<dbReference type="PANTHER" id="PTHR35038">
    <property type="entry name" value="DISSIMILATORY SULFITE REDUCTASE SIRA"/>
    <property type="match status" value="1"/>
</dbReference>
<feature type="domain" description="Doubled CXXCH motif" evidence="3">
    <location>
        <begin position="329"/>
        <end position="358"/>
    </location>
</feature>
<proteinExistence type="predicted"/>
<dbReference type="EMBL" id="CABIKM010000015">
    <property type="protein sequence ID" value="VUZ84586.1"/>
    <property type="molecule type" value="Genomic_DNA"/>
</dbReference>
<dbReference type="PANTHER" id="PTHR35038:SF8">
    <property type="entry name" value="C-TYPE POLYHEME CYTOCHROME OMCC"/>
    <property type="match status" value="1"/>
</dbReference>
<dbReference type="SUPFAM" id="SSF48452">
    <property type="entry name" value="TPR-like"/>
    <property type="match status" value="1"/>
</dbReference>
<evidence type="ECO:0000256" key="1">
    <source>
        <dbReference type="ARBA" id="ARBA00022729"/>
    </source>
</evidence>
<dbReference type="Proteomes" id="UP000334340">
    <property type="component" value="Unassembled WGS sequence"/>
</dbReference>
<accession>A0A564ZHJ0</accession>
<feature type="domain" description="Cytochrome c-552/4" evidence="4">
    <location>
        <begin position="167"/>
        <end position="209"/>
    </location>
</feature>
<dbReference type="InterPro" id="IPR010177">
    <property type="entry name" value="Paired_CXXCH_1"/>
</dbReference>
<keyword evidence="6" id="KW-1185">Reference proteome</keyword>
<keyword evidence="1" id="KW-0732">Signal</keyword>
<dbReference type="Gene3D" id="1.10.1130.10">
    <property type="entry name" value="Flavocytochrome C3, Chain A"/>
    <property type="match status" value="2"/>
</dbReference>
<feature type="repeat" description="TPR" evidence="2">
    <location>
        <begin position="582"/>
        <end position="615"/>
    </location>
</feature>
<dbReference type="Gene3D" id="1.25.40.10">
    <property type="entry name" value="Tetratricopeptide repeat domain"/>
    <property type="match status" value="1"/>
</dbReference>
<dbReference type="SUPFAM" id="SSF48695">
    <property type="entry name" value="Multiheme cytochromes"/>
    <property type="match status" value="1"/>
</dbReference>
<evidence type="ECO:0000313" key="6">
    <source>
        <dbReference type="Proteomes" id="UP000334340"/>
    </source>
</evidence>
<dbReference type="InterPro" id="IPR011990">
    <property type="entry name" value="TPR-like_helical_dom_sf"/>
</dbReference>
<dbReference type="PROSITE" id="PS50005">
    <property type="entry name" value="TPR"/>
    <property type="match status" value="1"/>
</dbReference>
<protein>
    <submittedName>
        <fullName evidence="5">Tetratricopeptide repeat protein</fullName>
    </submittedName>
</protein>
<dbReference type="Pfam" id="PF14559">
    <property type="entry name" value="TPR_19"/>
    <property type="match status" value="2"/>
</dbReference>
<dbReference type="InterPro" id="IPR019734">
    <property type="entry name" value="TPR_rpt"/>
</dbReference>
<evidence type="ECO:0000256" key="2">
    <source>
        <dbReference type="PROSITE-ProRule" id="PRU00339"/>
    </source>
</evidence>
<dbReference type="InterPro" id="IPR036280">
    <property type="entry name" value="Multihaem_cyt_sf"/>
</dbReference>
<dbReference type="AlphaFoldDB" id="A0A564ZHJ0"/>
<dbReference type="InterPro" id="IPR023155">
    <property type="entry name" value="Cyt_c-552/4"/>
</dbReference>